<name>A0A6J7HSD6_9ZZZZ</name>
<evidence type="ECO:0000313" key="4">
    <source>
        <dbReference type="EMBL" id="CAB4848326.1"/>
    </source>
</evidence>
<evidence type="ECO:0000313" key="2">
    <source>
        <dbReference type="EMBL" id="CAB4711610.1"/>
    </source>
</evidence>
<evidence type="ECO:0000313" key="6">
    <source>
        <dbReference type="EMBL" id="CAB5001917.1"/>
    </source>
</evidence>
<dbReference type="AlphaFoldDB" id="A0A6J7HSD6"/>
<dbReference type="EMBL" id="CAEZYF010000003">
    <property type="protein sequence ID" value="CAB4711610.1"/>
    <property type="molecule type" value="Genomic_DNA"/>
</dbReference>
<reference evidence="5" key="1">
    <citation type="submission" date="2020-05" db="EMBL/GenBank/DDBJ databases">
        <authorList>
            <person name="Chiriac C."/>
            <person name="Salcher M."/>
            <person name="Ghai R."/>
            <person name="Kavagutti S V."/>
        </authorList>
    </citation>
    <scope>NUCLEOTIDE SEQUENCE</scope>
</reference>
<evidence type="ECO:0000313" key="1">
    <source>
        <dbReference type="EMBL" id="CAB4362922.1"/>
    </source>
</evidence>
<evidence type="ECO:0000313" key="5">
    <source>
        <dbReference type="EMBL" id="CAB4919225.1"/>
    </source>
</evidence>
<evidence type="ECO:0000313" key="3">
    <source>
        <dbReference type="EMBL" id="CAB4836183.1"/>
    </source>
</evidence>
<dbReference type="EMBL" id="CAESGF010000003">
    <property type="protein sequence ID" value="CAB4362922.1"/>
    <property type="molecule type" value="Genomic_DNA"/>
</dbReference>
<proteinExistence type="predicted"/>
<organism evidence="5">
    <name type="scientific">freshwater metagenome</name>
    <dbReference type="NCBI Taxonomy" id="449393"/>
    <lineage>
        <taxon>unclassified sequences</taxon>
        <taxon>metagenomes</taxon>
        <taxon>ecological metagenomes</taxon>
    </lineage>
</organism>
<protein>
    <submittedName>
        <fullName evidence="5">Unannotated protein</fullName>
    </submittedName>
</protein>
<dbReference type="EMBL" id="CAFBOL010000070">
    <property type="protein sequence ID" value="CAB5001917.1"/>
    <property type="molecule type" value="Genomic_DNA"/>
</dbReference>
<dbReference type="EMBL" id="CAFBIY010000025">
    <property type="protein sequence ID" value="CAB4848326.1"/>
    <property type="molecule type" value="Genomic_DNA"/>
</dbReference>
<dbReference type="EMBL" id="CAFAAV010000383">
    <property type="protein sequence ID" value="CAB4836183.1"/>
    <property type="molecule type" value="Genomic_DNA"/>
</dbReference>
<dbReference type="EMBL" id="CAFBMT010000003">
    <property type="protein sequence ID" value="CAB4919225.1"/>
    <property type="molecule type" value="Genomic_DNA"/>
</dbReference>
<accession>A0A6J7HSD6</accession>
<sequence length="117" mass="11622">MVTAPGRGPAVVVAGAGVAETGTVAASVTGGADVVVVVEPSTTDVVDDDDSDATVVVANPSCEDEHAASAAATTTAAANFLDQVSVIVSVWDRRFTAGQGPSTLTARLARMAPCCEF</sequence>
<gene>
    <name evidence="2" type="ORF">UFOPK2656_00711</name>
    <name evidence="3" type="ORF">UFOPK3099_03060</name>
    <name evidence="4" type="ORF">UFOPK3267_00680</name>
    <name evidence="5" type="ORF">UFOPK3651_00749</name>
    <name evidence="6" type="ORF">UFOPK3931_02208</name>
    <name evidence="1" type="ORF">UFOPK4189_00709</name>
</gene>